<evidence type="ECO:0000256" key="4">
    <source>
        <dbReference type="ARBA" id="ARBA00023242"/>
    </source>
</evidence>
<evidence type="ECO:0000313" key="8">
    <source>
        <dbReference type="Proteomes" id="UP000789706"/>
    </source>
</evidence>
<evidence type="ECO:0000313" key="7">
    <source>
        <dbReference type="EMBL" id="CAG8524686.1"/>
    </source>
</evidence>
<dbReference type="InterPro" id="IPR037525">
    <property type="entry name" value="Velvet_dom"/>
</dbReference>
<feature type="region of interest" description="Disordered" evidence="5">
    <location>
        <begin position="1"/>
        <end position="33"/>
    </location>
</feature>
<evidence type="ECO:0000259" key="6">
    <source>
        <dbReference type="PROSITE" id="PS51821"/>
    </source>
</evidence>
<sequence length="307" mass="35530">MVSNQNASYPKISRYSQISPLQPPPYSNARSDSQDNINERKLLFVHRQSAEDCISENTNNNKNRFHPYSITPTTPPPHISSSRLNNPLLERQNKFLVRPKNQQTEKERYGYQREFYASSKIINNVYSGLRKDWIYKLEVVQNPSRARACGFGNRDIRPISPAIIVRLQIYFDNEPVDINEIDVHFFHLRATLFDEETKTDHTIVSVKSTHRSDEDIENLVGNKSSDCKKLNDLNGNPGLWFIFTELSVRTERDYFLRFSLHDLGCLGRIYTGDFAMDELATVDSDNFKVFRSNQFPGVAGMRSLRII</sequence>
<dbReference type="Gene3D" id="2.60.40.3960">
    <property type="entry name" value="Velvet domain"/>
    <property type="match status" value="1"/>
</dbReference>
<keyword evidence="3" id="KW-0804">Transcription</keyword>
<reference evidence="7" key="1">
    <citation type="submission" date="2021-06" db="EMBL/GenBank/DDBJ databases">
        <authorList>
            <person name="Kallberg Y."/>
            <person name="Tangrot J."/>
            <person name="Rosling A."/>
        </authorList>
    </citation>
    <scope>NUCLEOTIDE SEQUENCE</scope>
    <source>
        <strain evidence="7">AZ414A</strain>
    </source>
</reference>
<evidence type="ECO:0000256" key="2">
    <source>
        <dbReference type="ARBA" id="ARBA00023015"/>
    </source>
</evidence>
<name>A0A9N9ADC5_9GLOM</name>
<protein>
    <submittedName>
        <fullName evidence="7">6567_t:CDS:1</fullName>
    </submittedName>
</protein>
<evidence type="ECO:0000256" key="5">
    <source>
        <dbReference type="SAM" id="MobiDB-lite"/>
    </source>
</evidence>
<dbReference type="Pfam" id="PF11754">
    <property type="entry name" value="Velvet"/>
    <property type="match status" value="1"/>
</dbReference>
<evidence type="ECO:0000256" key="3">
    <source>
        <dbReference type="ARBA" id="ARBA00023163"/>
    </source>
</evidence>
<evidence type="ECO:0000256" key="1">
    <source>
        <dbReference type="ARBA" id="ARBA00004123"/>
    </source>
</evidence>
<dbReference type="InterPro" id="IPR038491">
    <property type="entry name" value="Velvet_dom_sf"/>
</dbReference>
<comment type="subcellular location">
    <subcellularLocation>
        <location evidence="1">Nucleus</location>
    </subcellularLocation>
</comment>
<dbReference type="Proteomes" id="UP000789706">
    <property type="component" value="Unassembled WGS sequence"/>
</dbReference>
<dbReference type="PROSITE" id="PS51821">
    <property type="entry name" value="VELVET"/>
    <property type="match status" value="1"/>
</dbReference>
<feature type="compositionally biased region" description="Polar residues" evidence="5">
    <location>
        <begin position="1"/>
        <end position="20"/>
    </location>
</feature>
<keyword evidence="8" id="KW-1185">Reference proteome</keyword>
<dbReference type="AlphaFoldDB" id="A0A9N9ADC5"/>
<keyword evidence="2" id="KW-0805">Transcription regulation</keyword>
<dbReference type="EMBL" id="CAJVPK010000546">
    <property type="protein sequence ID" value="CAG8524686.1"/>
    <property type="molecule type" value="Genomic_DNA"/>
</dbReference>
<dbReference type="PANTHER" id="PTHR33572">
    <property type="entry name" value="SPORE DEVELOPMENT REGULATOR VOSA"/>
    <property type="match status" value="1"/>
</dbReference>
<dbReference type="GO" id="GO:0005634">
    <property type="term" value="C:nucleus"/>
    <property type="evidence" value="ECO:0007669"/>
    <property type="project" value="UniProtKB-SubCell"/>
</dbReference>
<keyword evidence="4" id="KW-0539">Nucleus</keyword>
<comment type="caution">
    <text evidence="7">The sequence shown here is derived from an EMBL/GenBank/DDBJ whole genome shotgun (WGS) entry which is preliminary data.</text>
</comment>
<organism evidence="7 8">
    <name type="scientific">Diversispora eburnea</name>
    <dbReference type="NCBI Taxonomy" id="1213867"/>
    <lineage>
        <taxon>Eukaryota</taxon>
        <taxon>Fungi</taxon>
        <taxon>Fungi incertae sedis</taxon>
        <taxon>Mucoromycota</taxon>
        <taxon>Glomeromycotina</taxon>
        <taxon>Glomeromycetes</taxon>
        <taxon>Diversisporales</taxon>
        <taxon>Diversisporaceae</taxon>
        <taxon>Diversispora</taxon>
    </lineage>
</organism>
<gene>
    <name evidence="7" type="ORF">DEBURN_LOCUS5840</name>
</gene>
<dbReference type="InterPro" id="IPR021740">
    <property type="entry name" value="Velvet"/>
</dbReference>
<accession>A0A9N9ADC5</accession>
<dbReference type="PANTHER" id="PTHR33572:SF3">
    <property type="entry name" value="VELVET COMPLEX SUBUNIT B"/>
    <property type="match status" value="1"/>
</dbReference>
<feature type="domain" description="Velvet" evidence="6">
    <location>
        <begin position="130"/>
        <end position="307"/>
    </location>
</feature>
<proteinExistence type="predicted"/>
<dbReference type="OrthoDB" id="3056235at2759"/>